<evidence type="ECO:0000313" key="14">
    <source>
        <dbReference type="Proteomes" id="UP000515563"/>
    </source>
</evidence>
<keyword evidence="6" id="KW-0819">tRNA processing</keyword>
<evidence type="ECO:0000256" key="4">
    <source>
        <dbReference type="ARBA" id="ARBA00022490"/>
    </source>
</evidence>
<evidence type="ECO:0000256" key="5">
    <source>
        <dbReference type="ARBA" id="ARBA00022679"/>
    </source>
</evidence>
<keyword evidence="7" id="KW-0548">Nucleotidyltransferase</keyword>
<dbReference type="GO" id="GO:0005524">
    <property type="term" value="F:ATP binding"/>
    <property type="evidence" value="ECO:0007669"/>
    <property type="project" value="UniProtKB-KW"/>
</dbReference>
<protein>
    <recommendedName>
        <fullName evidence="10">L-threonylcarbamoyladenylate synthase</fullName>
        <ecNumber evidence="3">2.7.7.87</ecNumber>
    </recommendedName>
    <alternativeName>
        <fullName evidence="10">L-threonylcarbamoyladenylate synthase</fullName>
    </alternativeName>
</protein>
<evidence type="ECO:0000256" key="3">
    <source>
        <dbReference type="ARBA" id="ARBA00012584"/>
    </source>
</evidence>
<evidence type="ECO:0000256" key="6">
    <source>
        <dbReference type="ARBA" id="ARBA00022694"/>
    </source>
</evidence>
<dbReference type="AlphaFoldDB" id="A0A7G6WVW1"/>
<dbReference type="PROSITE" id="PS51163">
    <property type="entry name" value="YRDC"/>
    <property type="match status" value="1"/>
</dbReference>
<dbReference type="GO" id="GO:0061710">
    <property type="term" value="F:L-threonylcarbamoyladenylate synthase"/>
    <property type="evidence" value="ECO:0007669"/>
    <property type="project" value="UniProtKB-EC"/>
</dbReference>
<accession>A0A7G6WVW1</accession>
<evidence type="ECO:0000313" key="13">
    <source>
        <dbReference type="EMBL" id="QNE18126.1"/>
    </source>
</evidence>
<comment type="catalytic activity">
    <reaction evidence="11">
        <text>L-threonine + hydrogencarbonate + ATP = L-threonylcarbamoyladenylate + diphosphate + H2O</text>
        <dbReference type="Rhea" id="RHEA:36407"/>
        <dbReference type="ChEBI" id="CHEBI:15377"/>
        <dbReference type="ChEBI" id="CHEBI:17544"/>
        <dbReference type="ChEBI" id="CHEBI:30616"/>
        <dbReference type="ChEBI" id="CHEBI:33019"/>
        <dbReference type="ChEBI" id="CHEBI:57926"/>
        <dbReference type="ChEBI" id="CHEBI:73682"/>
        <dbReference type="EC" id="2.7.7.87"/>
    </reaction>
</comment>
<dbReference type="GO" id="GO:0008033">
    <property type="term" value="P:tRNA processing"/>
    <property type="evidence" value="ECO:0007669"/>
    <property type="project" value="UniProtKB-KW"/>
</dbReference>
<dbReference type="InterPro" id="IPR017945">
    <property type="entry name" value="DHBP_synth_RibB-like_a/b_dom"/>
</dbReference>
<dbReference type="GO" id="GO:0005737">
    <property type="term" value="C:cytoplasm"/>
    <property type="evidence" value="ECO:0007669"/>
    <property type="project" value="UniProtKB-SubCell"/>
</dbReference>
<keyword evidence="14" id="KW-1185">Reference proteome</keyword>
<evidence type="ECO:0000256" key="7">
    <source>
        <dbReference type="ARBA" id="ARBA00022695"/>
    </source>
</evidence>
<dbReference type="GO" id="GO:0000049">
    <property type="term" value="F:tRNA binding"/>
    <property type="evidence" value="ECO:0007669"/>
    <property type="project" value="TreeGrafter"/>
</dbReference>
<dbReference type="SUPFAM" id="SSF55821">
    <property type="entry name" value="YrdC/RibB"/>
    <property type="match status" value="1"/>
</dbReference>
<proteinExistence type="inferred from homology"/>
<dbReference type="KEGG" id="kqi:F1D05_09780"/>
<dbReference type="Gene3D" id="3.90.870.10">
    <property type="entry name" value="DHBP synthase"/>
    <property type="match status" value="1"/>
</dbReference>
<evidence type="ECO:0000256" key="9">
    <source>
        <dbReference type="ARBA" id="ARBA00022840"/>
    </source>
</evidence>
<dbReference type="EMBL" id="CP043661">
    <property type="protein sequence ID" value="QNE18126.1"/>
    <property type="molecule type" value="Genomic_DNA"/>
</dbReference>
<keyword evidence="8" id="KW-0547">Nucleotide-binding</keyword>
<sequence length="216" mass="22516">MRTIHPGELDTAARAIEAGELVIVPTNRWYMICANASNADASGSIFAGKRRPSGKSLVYVVPSLAICEQHFQLGAEARKLAEQFWPGDLALLLPWRDPDDAARHAAVGSPALTTMAPGVLGELAARAKVPVAATTANISGDAGPNDRGPAVTLDEVHAFLAVSGLAVSVIVDGGVCPAANHMTIVDCFTPEAKLVRTGLVHQRAVTAALGREVRPS</sequence>
<organism evidence="13 14">
    <name type="scientific">Kribbella qitaiheensis</name>
    <dbReference type="NCBI Taxonomy" id="1544730"/>
    <lineage>
        <taxon>Bacteria</taxon>
        <taxon>Bacillati</taxon>
        <taxon>Actinomycetota</taxon>
        <taxon>Actinomycetes</taxon>
        <taxon>Propionibacteriales</taxon>
        <taxon>Kribbellaceae</taxon>
        <taxon>Kribbella</taxon>
    </lineage>
</organism>
<keyword evidence="4" id="KW-0963">Cytoplasm</keyword>
<evidence type="ECO:0000256" key="2">
    <source>
        <dbReference type="ARBA" id="ARBA00007663"/>
    </source>
</evidence>
<evidence type="ECO:0000256" key="11">
    <source>
        <dbReference type="ARBA" id="ARBA00048366"/>
    </source>
</evidence>
<keyword evidence="9" id="KW-0067">ATP-binding</keyword>
<dbReference type="EC" id="2.7.7.87" evidence="3"/>
<name>A0A7G6WVW1_9ACTN</name>
<evidence type="ECO:0000259" key="12">
    <source>
        <dbReference type="PROSITE" id="PS51163"/>
    </source>
</evidence>
<dbReference type="InterPro" id="IPR006070">
    <property type="entry name" value="Sua5-like_dom"/>
</dbReference>
<reference evidence="14" key="1">
    <citation type="submission" date="2019-09" db="EMBL/GenBank/DDBJ databases">
        <title>Antimicrobial potential of Antarctic Bacteria.</title>
        <authorList>
            <person name="Benaud N."/>
            <person name="Edwards R.J."/>
            <person name="Ferrari B.C."/>
        </authorList>
    </citation>
    <scope>NUCLEOTIDE SEQUENCE [LARGE SCALE GENOMIC DNA]</scope>
    <source>
        <strain evidence="14">SPB151</strain>
    </source>
</reference>
<comment type="subcellular location">
    <subcellularLocation>
        <location evidence="1">Cytoplasm</location>
    </subcellularLocation>
</comment>
<keyword evidence="5" id="KW-0808">Transferase</keyword>
<dbReference type="InterPro" id="IPR050156">
    <property type="entry name" value="TC-AMP_synthase_SUA5"/>
</dbReference>
<dbReference type="PANTHER" id="PTHR17490:SF16">
    <property type="entry name" value="THREONYLCARBAMOYL-AMP SYNTHASE"/>
    <property type="match status" value="1"/>
</dbReference>
<dbReference type="Pfam" id="PF01300">
    <property type="entry name" value="Sua5_yciO_yrdC"/>
    <property type="match status" value="1"/>
</dbReference>
<reference evidence="13 14" key="2">
    <citation type="journal article" date="2020" name="Microbiol. Resour. Announc.">
        <title>Antarctic desert soil bacteria exhibit high novel natural product potential, evaluated through long-read genome sequencing and comparative genomics.</title>
        <authorList>
            <person name="Benaud N."/>
            <person name="Edwards R.J."/>
            <person name="Amos T.G."/>
            <person name="D'Agostino P.M."/>
            <person name="Gutierrez-Chavez C."/>
            <person name="Montgomery K."/>
            <person name="Nicetic I."/>
            <person name="Ferrari B.C."/>
        </authorList>
    </citation>
    <scope>NUCLEOTIDE SEQUENCE [LARGE SCALE GENOMIC DNA]</scope>
    <source>
        <strain evidence="13 14">SPB151</strain>
    </source>
</reference>
<dbReference type="GO" id="GO:0006450">
    <property type="term" value="P:regulation of translational fidelity"/>
    <property type="evidence" value="ECO:0007669"/>
    <property type="project" value="TreeGrafter"/>
</dbReference>
<dbReference type="PANTHER" id="PTHR17490">
    <property type="entry name" value="SUA5"/>
    <property type="match status" value="1"/>
</dbReference>
<evidence type="ECO:0000256" key="10">
    <source>
        <dbReference type="ARBA" id="ARBA00029774"/>
    </source>
</evidence>
<evidence type="ECO:0000256" key="1">
    <source>
        <dbReference type="ARBA" id="ARBA00004496"/>
    </source>
</evidence>
<dbReference type="GO" id="GO:0003725">
    <property type="term" value="F:double-stranded RNA binding"/>
    <property type="evidence" value="ECO:0007669"/>
    <property type="project" value="InterPro"/>
</dbReference>
<dbReference type="RefSeq" id="WP_185447027.1">
    <property type="nucleotide sequence ID" value="NZ_CP043661.1"/>
</dbReference>
<gene>
    <name evidence="13" type="ORF">F1D05_09780</name>
</gene>
<dbReference type="Proteomes" id="UP000515563">
    <property type="component" value="Chromosome"/>
</dbReference>
<evidence type="ECO:0000256" key="8">
    <source>
        <dbReference type="ARBA" id="ARBA00022741"/>
    </source>
</evidence>
<feature type="domain" description="YrdC-like" evidence="12">
    <location>
        <begin position="6"/>
        <end position="200"/>
    </location>
</feature>
<comment type="similarity">
    <text evidence="2">Belongs to the SUA5 family.</text>
</comment>